<dbReference type="GO" id="GO:0003677">
    <property type="term" value="F:DNA binding"/>
    <property type="evidence" value="ECO:0007669"/>
    <property type="project" value="UniProtKB-UniRule"/>
</dbReference>
<evidence type="ECO:0000256" key="1">
    <source>
        <dbReference type="ARBA" id="ARBA00023125"/>
    </source>
</evidence>
<dbReference type="RefSeq" id="WP_189062636.1">
    <property type="nucleotide sequence ID" value="NZ_BMQG01000013.1"/>
</dbReference>
<proteinExistence type="predicted"/>
<dbReference type="Gene3D" id="1.10.357.10">
    <property type="entry name" value="Tetracycline Repressor, domain 2"/>
    <property type="match status" value="1"/>
</dbReference>
<dbReference type="AlphaFoldDB" id="A0A8H9L9U7"/>
<accession>A0A8H9L9U7</accession>
<dbReference type="PROSITE" id="PS50977">
    <property type="entry name" value="HTH_TETR_2"/>
    <property type="match status" value="1"/>
</dbReference>
<feature type="domain" description="HTH tetR-type" evidence="3">
    <location>
        <begin position="2"/>
        <end position="62"/>
    </location>
</feature>
<sequence>MRRTRTDWLSAGLALLRDEGEHSLTIDRLCRAIGLSKGSFYHHFQNADAYRAALLDRWEQTQTDAPIEQTAGTADPLRALQTVIEPLDHPLELAVRAWAVRNAEVRAALHRVDERRLAHLKQIHDQLGHAHAAELAALEYAAFVGLQTLGWTNRSDLARLHAQALAGLTGPS</sequence>
<organism evidence="4 5">
    <name type="scientific">Deinococcus arenae</name>
    <dbReference type="NCBI Taxonomy" id="1452751"/>
    <lineage>
        <taxon>Bacteria</taxon>
        <taxon>Thermotogati</taxon>
        <taxon>Deinococcota</taxon>
        <taxon>Deinococci</taxon>
        <taxon>Deinococcales</taxon>
        <taxon>Deinococcaceae</taxon>
        <taxon>Deinococcus</taxon>
    </lineage>
</organism>
<dbReference type="Pfam" id="PF00440">
    <property type="entry name" value="TetR_N"/>
    <property type="match status" value="1"/>
</dbReference>
<keyword evidence="5" id="KW-1185">Reference proteome</keyword>
<dbReference type="InterPro" id="IPR009057">
    <property type="entry name" value="Homeodomain-like_sf"/>
</dbReference>
<keyword evidence="1 2" id="KW-0238">DNA-binding</keyword>
<comment type="caution">
    <text evidence="4">The sequence shown here is derived from an EMBL/GenBank/DDBJ whole genome shotgun (WGS) entry which is preliminary data.</text>
</comment>
<name>A0A8H9L9U7_9DEIO</name>
<dbReference type="InterPro" id="IPR001647">
    <property type="entry name" value="HTH_TetR"/>
</dbReference>
<protein>
    <submittedName>
        <fullName evidence="4">TetR family transcriptional regulator</fullName>
    </submittedName>
</protein>
<evidence type="ECO:0000259" key="3">
    <source>
        <dbReference type="PROSITE" id="PS50977"/>
    </source>
</evidence>
<reference evidence="5" key="1">
    <citation type="journal article" date="2019" name="Int. J. Syst. Evol. Microbiol.">
        <title>The Global Catalogue of Microorganisms (GCM) 10K type strain sequencing project: providing services to taxonomists for standard genome sequencing and annotation.</title>
        <authorList>
            <consortium name="The Broad Institute Genomics Platform"/>
            <consortium name="The Broad Institute Genome Sequencing Center for Infectious Disease"/>
            <person name="Wu L."/>
            <person name="Ma J."/>
        </authorList>
    </citation>
    <scope>NUCLEOTIDE SEQUENCE [LARGE SCALE GENOMIC DNA]</scope>
    <source>
        <strain evidence="5">JCM 31047</strain>
    </source>
</reference>
<feature type="DNA-binding region" description="H-T-H motif" evidence="2">
    <location>
        <begin position="25"/>
        <end position="44"/>
    </location>
</feature>
<evidence type="ECO:0000313" key="5">
    <source>
        <dbReference type="Proteomes" id="UP000600547"/>
    </source>
</evidence>
<dbReference type="Proteomes" id="UP000600547">
    <property type="component" value="Unassembled WGS sequence"/>
</dbReference>
<gene>
    <name evidence="4" type="ORF">GCM10008956_31260</name>
</gene>
<evidence type="ECO:0000313" key="4">
    <source>
        <dbReference type="EMBL" id="GGM53002.1"/>
    </source>
</evidence>
<evidence type="ECO:0000256" key="2">
    <source>
        <dbReference type="PROSITE-ProRule" id="PRU00335"/>
    </source>
</evidence>
<dbReference type="SUPFAM" id="SSF46689">
    <property type="entry name" value="Homeodomain-like"/>
    <property type="match status" value="1"/>
</dbReference>
<dbReference type="EMBL" id="BMQG01000013">
    <property type="protein sequence ID" value="GGM53002.1"/>
    <property type="molecule type" value="Genomic_DNA"/>
</dbReference>